<dbReference type="OrthoDB" id="56086at2157"/>
<sequence>MQLYKLKRGYKPDSDRIYSILDECFPTEIKCEDDKFITSYGALDKVEVWLEGKKMAVETESADETELDDELILDTNKRFRDFLYQATGYTAKERVKMAKKEVQD</sequence>
<evidence type="ECO:0000313" key="2">
    <source>
        <dbReference type="EMBL" id="ADI73894.1"/>
    </source>
</evidence>
<dbReference type="PIRSF" id="PIRSF022080">
    <property type="entry name" value="UCP022080"/>
    <property type="match status" value="1"/>
</dbReference>
<dbReference type="Gene3D" id="3.30.310.190">
    <property type="match status" value="1"/>
</dbReference>
<dbReference type="InterPro" id="IPR016800">
    <property type="entry name" value="UCP022080"/>
</dbReference>
<dbReference type="KEGG" id="mev:Metev_1005"/>
<proteinExistence type="predicted"/>
<protein>
    <recommendedName>
        <fullName evidence="1">DUF5611 domain-containing protein</fullName>
    </recommendedName>
</protein>
<evidence type="ECO:0000259" key="1">
    <source>
        <dbReference type="Pfam" id="PF18446"/>
    </source>
</evidence>
<dbReference type="RefSeq" id="WP_013194461.1">
    <property type="nucleotide sequence ID" value="NC_014253.1"/>
</dbReference>
<keyword evidence="3" id="KW-1185">Reference proteome</keyword>
<dbReference type="Proteomes" id="UP000000391">
    <property type="component" value="Chromosome"/>
</dbReference>
<accession>D7E7E5</accession>
<name>D7E7E5_METEZ</name>
<dbReference type="AlphaFoldDB" id="D7E7E5"/>
<dbReference type="HOGENOM" id="CLU_152346_1_0_2"/>
<organism evidence="2 3">
    <name type="scientific">Methanohalobium evestigatum (strain ATCC BAA-1072 / DSM 3721 / NBRC 107634 / OCM 161 / Z-7303)</name>
    <dbReference type="NCBI Taxonomy" id="644295"/>
    <lineage>
        <taxon>Archaea</taxon>
        <taxon>Methanobacteriati</taxon>
        <taxon>Methanobacteriota</taxon>
        <taxon>Stenosarchaea group</taxon>
        <taxon>Methanomicrobia</taxon>
        <taxon>Methanosarcinales</taxon>
        <taxon>Methanosarcinaceae</taxon>
        <taxon>Methanohalobium</taxon>
    </lineage>
</organism>
<dbReference type="EMBL" id="CP002069">
    <property type="protein sequence ID" value="ADI73894.1"/>
    <property type="molecule type" value="Genomic_DNA"/>
</dbReference>
<dbReference type="InterPro" id="IPR040713">
    <property type="entry name" value="DUF5611"/>
</dbReference>
<evidence type="ECO:0000313" key="3">
    <source>
        <dbReference type="Proteomes" id="UP000000391"/>
    </source>
</evidence>
<feature type="domain" description="DUF5611" evidence="1">
    <location>
        <begin position="1"/>
        <end position="100"/>
    </location>
</feature>
<gene>
    <name evidence="2" type="ordered locus">Metev_1005</name>
</gene>
<dbReference type="STRING" id="644295.Metev_1005"/>
<reference evidence="2 3" key="1">
    <citation type="submission" date="2010-06" db="EMBL/GenBank/DDBJ databases">
        <title>Complete sequence chromosome of Methanohalobium evestigatum Z-7303.</title>
        <authorList>
            <consortium name="US DOE Joint Genome Institute"/>
            <person name="Lucas S."/>
            <person name="Copeland A."/>
            <person name="Lapidus A."/>
            <person name="Cheng J.-F."/>
            <person name="Bruce D."/>
            <person name="Goodwin L."/>
            <person name="Pitluck S."/>
            <person name="Saunders E."/>
            <person name="Detter J.C."/>
            <person name="Han C."/>
            <person name="Tapia R."/>
            <person name="Land M."/>
            <person name="Hauser L."/>
            <person name="Kyrpides N."/>
            <person name="Mikhailova N."/>
            <person name="Sieprawska-Lupa M."/>
            <person name="Whitman W.B."/>
            <person name="Anderson I."/>
            <person name="Woyke T."/>
        </authorList>
    </citation>
    <scope>NUCLEOTIDE SEQUENCE [LARGE SCALE GENOMIC DNA]</scope>
    <source>
        <strain evidence="3">ATCC BAA-1072 / DSM 3721 / NBRC 107634 / OCM 161 / Z-7303</strain>
    </source>
</reference>
<dbReference type="Pfam" id="PF18446">
    <property type="entry name" value="DUF5611"/>
    <property type="match status" value="1"/>
</dbReference>
<dbReference type="GeneID" id="9346635"/>